<dbReference type="EMBL" id="OB662538">
    <property type="protein sequence ID" value="CAD7230213.1"/>
    <property type="molecule type" value="Genomic_DNA"/>
</dbReference>
<reference evidence="1" key="1">
    <citation type="submission" date="2020-11" db="EMBL/GenBank/DDBJ databases">
        <authorList>
            <person name="Tran Van P."/>
        </authorList>
    </citation>
    <scope>NUCLEOTIDE SEQUENCE</scope>
</reference>
<dbReference type="PANTHER" id="PTHR11092">
    <property type="entry name" value="SUGAR NUCLEOTIDE EPIMERASE RELATED"/>
    <property type="match status" value="1"/>
</dbReference>
<accession>A0A7R8WKB3</accession>
<dbReference type="Gene3D" id="3.40.50.720">
    <property type="entry name" value="NAD(P)-binding Rossmann-like Domain"/>
    <property type="match status" value="1"/>
</dbReference>
<name>A0A7R8WKB3_9CRUS</name>
<gene>
    <name evidence="1" type="ORF">CTOB1V02_LOCUS8075</name>
</gene>
<organism evidence="1">
    <name type="scientific">Cyprideis torosa</name>
    <dbReference type="NCBI Taxonomy" id="163714"/>
    <lineage>
        <taxon>Eukaryota</taxon>
        <taxon>Metazoa</taxon>
        <taxon>Ecdysozoa</taxon>
        <taxon>Arthropoda</taxon>
        <taxon>Crustacea</taxon>
        <taxon>Oligostraca</taxon>
        <taxon>Ostracoda</taxon>
        <taxon>Podocopa</taxon>
        <taxon>Podocopida</taxon>
        <taxon>Cytherocopina</taxon>
        <taxon>Cytheroidea</taxon>
        <taxon>Cytherideidae</taxon>
        <taxon>Cyprideis</taxon>
    </lineage>
</organism>
<dbReference type="AlphaFoldDB" id="A0A7R8WKB3"/>
<evidence type="ECO:0000313" key="1">
    <source>
        <dbReference type="EMBL" id="CAD7230213.1"/>
    </source>
</evidence>
<dbReference type="InterPro" id="IPR010099">
    <property type="entry name" value="SDR39U1"/>
</dbReference>
<dbReference type="OrthoDB" id="276721at2759"/>
<dbReference type="InterPro" id="IPR013549">
    <property type="entry name" value="DUF1731"/>
</dbReference>
<dbReference type="Pfam" id="PF08338">
    <property type="entry name" value="DUF1731"/>
    <property type="match status" value="1"/>
</dbReference>
<dbReference type="NCBIfam" id="TIGR01777">
    <property type="entry name" value="yfcH"/>
    <property type="match status" value="1"/>
</dbReference>
<dbReference type="InterPro" id="IPR001509">
    <property type="entry name" value="Epimerase_deHydtase"/>
</dbReference>
<dbReference type="PANTHER" id="PTHR11092:SF0">
    <property type="entry name" value="EPIMERASE FAMILY PROTEIN SDR39U1"/>
    <property type="match status" value="1"/>
</dbReference>
<dbReference type="InterPro" id="IPR036291">
    <property type="entry name" value="NAD(P)-bd_dom_sf"/>
</dbReference>
<proteinExistence type="predicted"/>
<protein>
    <submittedName>
        <fullName evidence="1">Uncharacterized protein</fullName>
    </submittedName>
</protein>
<dbReference type="SUPFAM" id="SSF51735">
    <property type="entry name" value="NAD(P)-binding Rossmann-fold domains"/>
    <property type="match status" value="1"/>
</dbReference>
<sequence>MDSLGDHSMFRNMTSGGELATEWREASPEVGGKSTGYDEAYSTLCAFLPCVHGAHDYSVFQRDVAKVERRKKMGEKGEVQENKGGGSMKIFITGATGFVGTALIDAVVRLGHEVTGISSTAKTKNAQREGVRWLQADTSLPGAWQDEIAGHEVVINLAGRTIFHRWSAEYKKKIVSSRVHTTKNIVTALEGQSNSVLLSASAAGYYGDSQENEVDEKSPAGRDFLAQVCKDWEYEALCAREKGIRVACMRFGVVLGRGGGAVATMGIPFKLGLGGPLGNGRQWFPWIHVDDLVQAILFLMDNDSLSGPFNFCAPGHVRQREFARIFAAALGRPAFLPAPSFVVRTIAGELGASLLQGQKAIPKNLLSAGFSFAYPDLDEAIREIFS</sequence>
<dbReference type="Pfam" id="PF01370">
    <property type="entry name" value="Epimerase"/>
    <property type="match status" value="1"/>
</dbReference>